<accession>A0ABR4JSX9</accession>
<keyword evidence="2" id="KW-0521">NADP</keyword>
<dbReference type="Gene3D" id="3.40.50.720">
    <property type="entry name" value="NAD(P)-binding Rossmann-like Domain"/>
    <property type="match status" value="1"/>
</dbReference>
<dbReference type="EMBL" id="JBFXLU010000095">
    <property type="protein sequence ID" value="KAL2842912.1"/>
    <property type="molecule type" value="Genomic_DNA"/>
</dbReference>
<name>A0ABR4JSX9_9EURO</name>
<sequence length="335" mass="37128">MKLTQPRVDPLPPGIDLAGKTAIVTGASQGMGFEITQQLLQLRISTVILAVRNVAKGEACAERLRRDPRIRSKNPKAAIKVMQLDMDRYDSVQAFAKRVREEVPVVDLLILNAGIGLIKLERSPSGHERTTQVNYYSNVLLVAELLPHLQAGAERTGIPARISWVGSRTHLASSVEKRFSTSFFDDANTDKNVLAYLDKEESFLPYQRYNDSKLLCVLFMYTLAPRLDPSKVVINMMCPGMVNTSMSDVLPLHLRLVMNVIKAIRARPAETGAWIVLHSALVEGAKSHGRFCIDKTVAEKSPYIVSPAGQEVEKTVWDATMAEMGKLTTLPAEFQ</sequence>
<keyword evidence="3" id="KW-0560">Oxidoreductase</keyword>
<comment type="caution">
    <text evidence="4">The sequence shown here is derived from an EMBL/GenBank/DDBJ whole genome shotgun (WGS) entry which is preliminary data.</text>
</comment>
<dbReference type="PANTHER" id="PTHR24320:SF252">
    <property type="entry name" value="DEHYDROGENASE_REDUCTASE FAMILY PROTEIN, PUTATIVE (AFU_ORTHOLOGUE AFUA_3G08550)-RELATED"/>
    <property type="match status" value="1"/>
</dbReference>
<keyword evidence="5" id="KW-1185">Reference proteome</keyword>
<gene>
    <name evidence="4" type="ORF">BJY01DRAFT_199526</name>
</gene>
<dbReference type="Proteomes" id="UP001610446">
    <property type="component" value="Unassembled WGS sequence"/>
</dbReference>
<evidence type="ECO:0000256" key="1">
    <source>
        <dbReference type="ARBA" id="ARBA00006484"/>
    </source>
</evidence>
<dbReference type="PRINTS" id="PR00081">
    <property type="entry name" value="GDHRDH"/>
</dbReference>
<dbReference type="PANTHER" id="PTHR24320">
    <property type="entry name" value="RETINOL DEHYDROGENASE"/>
    <property type="match status" value="1"/>
</dbReference>
<dbReference type="Pfam" id="PF00106">
    <property type="entry name" value="adh_short"/>
    <property type="match status" value="1"/>
</dbReference>
<dbReference type="InterPro" id="IPR036291">
    <property type="entry name" value="NAD(P)-bd_dom_sf"/>
</dbReference>
<evidence type="ECO:0000256" key="2">
    <source>
        <dbReference type="ARBA" id="ARBA00022857"/>
    </source>
</evidence>
<evidence type="ECO:0000313" key="5">
    <source>
        <dbReference type="Proteomes" id="UP001610446"/>
    </source>
</evidence>
<protein>
    <recommendedName>
        <fullName evidence="6">Short-chain dehydrogenase/reductase family protein</fullName>
    </recommendedName>
</protein>
<evidence type="ECO:0008006" key="6">
    <source>
        <dbReference type="Google" id="ProtNLM"/>
    </source>
</evidence>
<comment type="similarity">
    <text evidence="1">Belongs to the short-chain dehydrogenases/reductases (SDR) family.</text>
</comment>
<evidence type="ECO:0000256" key="3">
    <source>
        <dbReference type="ARBA" id="ARBA00023002"/>
    </source>
</evidence>
<proteinExistence type="inferred from homology"/>
<organism evidence="4 5">
    <name type="scientific">Aspergillus pseudoustus</name>
    <dbReference type="NCBI Taxonomy" id="1810923"/>
    <lineage>
        <taxon>Eukaryota</taxon>
        <taxon>Fungi</taxon>
        <taxon>Dikarya</taxon>
        <taxon>Ascomycota</taxon>
        <taxon>Pezizomycotina</taxon>
        <taxon>Eurotiomycetes</taxon>
        <taxon>Eurotiomycetidae</taxon>
        <taxon>Eurotiales</taxon>
        <taxon>Aspergillaceae</taxon>
        <taxon>Aspergillus</taxon>
        <taxon>Aspergillus subgen. Nidulantes</taxon>
    </lineage>
</organism>
<reference evidence="4 5" key="1">
    <citation type="submission" date="2024-07" db="EMBL/GenBank/DDBJ databases">
        <title>Section-level genome sequencing and comparative genomics of Aspergillus sections Usti and Cavernicolus.</title>
        <authorList>
            <consortium name="Lawrence Berkeley National Laboratory"/>
            <person name="Nybo J.L."/>
            <person name="Vesth T.C."/>
            <person name="Theobald S."/>
            <person name="Frisvad J.C."/>
            <person name="Larsen T.O."/>
            <person name="Kjaerboelling I."/>
            <person name="Rothschild-Mancinelli K."/>
            <person name="Lyhne E.K."/>
            <person name="Kogle M.E."/>
            <person name="Barry K."/>
            <person name="Clum A."/>
            <person name="Na H."/>
            <person name="Ledsgaard L."/>
            <person name="Lin J."/>
            <person name="Lipzen A."/>
            <person name="Kuo A."/>
            <person name="Riley R."/>
            <person name="Mondo S."/>
            <person name="Labutti K."/>
            <person name="Haridas S."/>
            <person name="Pangalinan J."/>
            <person name="Salamov A.A."/>
            <person name="Simmons B.A."/>
            <person name="Magnuson J.K."/>
            <person name="Chen J."/>
            <person name="Drula E."/>
            <person name="Henrissat B."/>
            <person name="Wiebenga A."/>
            <person name="Lubbers R.J."/>
            <person name="Gomes A.C."/>
            <person name="Makela M.R."/>
            <person name="Stajich J."/>
            <person name="Grigoriev I.V."/>
            <person name="Mortensen U.H."/>
            <person name="De Vries R.P."/>
            <person name="Baker S.E."/>
            <person name="Andersen M.R."/>
        </authorList>
    </citation>
    <scope>NUCLEOTIDE SEQUENCE [LARGE SCALE GENOMIC DNA]</scope>
    <source>
        <strain evidence="4 5">CBS 123904</strain>
    </source>
</reference>
<dbReference type="InterPro" id="IPR002347">
    <property type="entry name" value="SDR_fam"/>
</dbReference>
<dbReference type="SUPFAM" id="SSF51735">
    <property type="entry name" value="NAD(P)-binding Rossmann-fold domains"/>
    <property type="match status" value="1"/>
</dbReference>
<evidence type="ECO:0000313" key="4">
    <source>
        <dbReference type="EMBL" id="KAL2842912.1"/>
    </source>
</evidence>